<reference evidence="1" key="1">
    <citation type="submission" date="2021-02" db="EMBL/GenBank/DDBJ databases">
        <authorList>
            <person name="Nowell W R."/>
        </authorList>
    </citation>
    <scope>NUCLEOTIDE SEQUENCE</scope>
    <source>
        <strain evidence="1">Ploen Becks lab</strain>
    </source>
</reference>
<dbReference type="AlphaFoldDB" id="A0A814NJA5"/>
<comment type="caution">
    <text evidence="1">The sequence shown here is derived from an EMBL/GenBank/DDBJ whole genome shotgun (WGS) entry which is preliminary data.</text>
</comment>
<dbReference type="EMBL" id="CAJNOC010007111">
    <property type="protein sequence ID" value="CAF1092296.1"/>
    <property type="molecule type" value="Genomic_DNA"/>
</dbReference>
<keyword evidence="2" id="KW-1185">Reference proteome</keyword>
<proteinExistence type="predicted"/>
<sequence>MSSNKVNKSKSYFYDLSDEDNFAQVPQKEFSSLSLKDNNVPKQDTYQKTDFNKKEFSLELIQSENEDELEIVKDEAFDLSYTKKSLKALAPNFVTRTTTESLYTENSSSDETTRSEEVNFTKEDLKATRFFKKDGTPNMRYKENRTRFLRDGFNVDGKPDMRLKTNIEKLNKFYRNFHKNS</sequence>
<dbReference type="Proteomes" id="UP000663879">
    <property type="component" value="Unassembled WGS sequence"/>
</dbReference>
<gene>
    <name evidence="1" type="ORF">OXX778_LOCUS20731</name>
</gene>
<protein>
    <submittedName>
        <fullName evidence="1">Uncharacterized protein</fullName>
    </submittedName>
</protein>
<name>A0A814NJA5_9BILA</name>
<accession>A0A814NJA5</accession>
<evidence type="ECO:0000313" key="1">
    <source>
        <dbReference type="EMBL" id="CAF1092296.1"/>
    </source>
</evidence>
<organism evidence="1 2">
    <name type="scientific">Brachionus calyciflorus</name>
    <dbReference type="NCBI Taxonomy" id="104777"/>
    <lineage>
        <taxon>Eukaryota</taxon>
        <taxon>Metazoa</taxon>
        <taxon>Spiralia</taxon>
        <taxon>Gnathifera</taxon>
        <taxon>Rotifera</taxon>
        <taxon>Eurotatoria</taxon>
        <taxon>Monogononta</taxon>
        <taxon>Pseudotrocha</taxon>
        <taxon>Ploima</taxon>
        <taxon>Brachionidae</taxon>
        <taxon>Brachionus</taxon>
    </lineage>
</organism>
<evidence type="ECO:0000313" key="2">
    <source>
        <dbReference type="Proteomes" id="UP000663879"/>
    </source>
</evidence>
<dbReference type="OrthoDB" id="5971103at2759"/>